<proteinExistence type="inferred from homology"/>
<keyword evidence="3 4" id="KW-0413">Isomerase</keyword>
<comment type="similarity">
    <text evidence="1 4 7">Belongs to the tRNA pseudouridine synthase TruA family.</text>
</comment>
<dbReference type="AlphaFoldDB" id="A0A1I0YKL2"/>
<dbReference type="InterPro" id="IPR020094">
    <property type="entry name" value="TruA/RsuA/RluB/E/F_N"/>
</dbReference>
<keyword evidence="11" id="KW-1185">Reference proteome</keyword>
<comment type="subunit">
    <text evidence="4">Homodimer.</text>
</comment>
<dbReference type="Gene3D" id="3.30.70.660">
    <property type="entry name" value="Pseudouridine synthase I, catalytic domain, C-terminal subdomain"/>
    <property type="match status" value="1"/>
</dbReference>
<sequence length="244" mass="27648">MVIQYDGTKYNGWQKQNQKGSTAVTIQGKIENVLSKITGEDISLIGCGRTDSGVHAENYVANFSTNCNVTLDDMNKYLVEYLPKDISIKELKIAKERFHSRYNVKSKTYTYKIDNNNYINVFTRDFAYHVNNDLDLEKMKESAKYLVGTHDFRSFTSLKSNSDKSTVRTINYININKNNGLIEVEVNGNGFLLNMVRIIVGTLISVGEGNINPEDMENILNEKSKEKSSNKAPAKGLTLKELEY</sequence>
<feature type="domain" description="Pseudouridine synthase I TruA alpha/beta" evidence="9">
    <location>
        <begin position="143"/>
        <end position="244"/>
    </location>
</feature>
<dbReference type="PIRSF" id="PIRSF001430">
    <property type="entry name" value="tRNA_psdUrid_synth"/>
    <property type="match status" value="1"/>
</dbReference>
<keyword evidence="2 4" id="KW-0819">tRNA processing</keyword>
<dbReference type="InterPro" id="IPR020103">
    <property type="entry name" value="PsdUridine_synth_cat_dom_sf"/>
</dbReference>
<dbReference type="Proteomes" id="UP000198619">
    <property type="component" value="Unassembled WGS sequence"/>
</dbReference>
<dbReference type="GO" id="GO:0031119">
    <property type="term" value="P:tRNA pseudouridine synthesis"/>
    <property type="evidence" value="ECO:0007669"/>
    <property type="project" value="UniProtKB-UniRule"/>
</dbReference>
<evidence type="ECO:0000313" key="10">
    <source>
        <dbReference type="EMBL" id="SFB12703.1"/>
    </source>
</evidence>
<evidence type="ECO:0000256" key="3">
    <source>
        <dbReference type="ARBA" id="ARBA00023235"/>
    </source>
</evidence>
<organism evidence="10 11">
    <name type="scientific">Clostridium frigidicarnis</name>
    <dbReference type="NCBI Taxonomy" id="84698"/>
    <lineage>
        <taxon>Bacteria</taxon>
        <taxon>Bacillati</taxon>
        <taxon>Bacillota</taxon>
        <taxon>Clostridia</taxon>
        <taxon>Eubacteriales</taxon>
        <taxon>Clostridiaceae</taxon>
        <taxon>Clostridium</taxon>
    </lineage>
</organism>
<feature type="region of interest" description="Disordered" evidence="8">
    <location>
        <begin position="222"/>
        <end position="244"/>
    </location>
</feature>
<evidence type="ECO:0000256" key="4">
    <source>
        <dbReference type="HAMAP-Rule" id="MF_00171"/>
    </source>
</evidence>
<dbReference type="NCBIfam" id="TIGR00071">
    <property type="entry name" value="hisT_truA"/>
    <property type="match status" value="1"/>
</dbReference>
<dbReference type="STRING" id="84698.SAMN04488528_101341"/>
<dbReference type="PANTHER" id="PTHR11142:SF22">
    <property type="entry name" value="TRNA PSEUDOURIDINE SYNTHASE A 2"/>
    <property type="match status" value="1"/>
</dbReference>
<reference evidence="10 11" key="1">
    <citation type="submission" date="2016-10" db="EMBL/GenBank/DDBJ databases">
        <authorList>
            <person name="de Groot N.N."/>
        </authorList>
    </citation>
    <scope>NUCLEOTIDE SEQUENCE [LARGE SCALE GENOMIC DNA]</scope>
    <source>
        <strain evidence="10 11">DSM 12271</strain>
    </source>
</reference>
<evidence type="ECO:0000256" key="7">
    <source>
        <dbReference type="RuleBase" id="RU003792"/>
    </source>
</evidence>
<protein>
    <recommendedName>
        <fullName evidence="4">tRNA pseudouridine synthase A</fullName>
        <ecNumber evidence="4">5.4.99.12</ecNumber>
    </recommendedName>
    <alternativeName>
        <fullName evidence="4">tRNA pseudouridine(38-40) synthase</fullName>
    </alternativeName>
    <alternativeName>
        <fullName evidence="4">tRNA pseudouridylate synthase I</fullName>
    </alternativeName>
    <alternativeName>
        <fullName evidence="4">tRNA-uridine isomerase I</fullName>
    </alternativeName>
</protein>
<gene>
    <name evidence="4" type="primary">truA</name>
    <name evidence="10" type="ORF">SAMN04488528_101341</name>
</gene>
<dbReference type="InterPro" id="IPR020097">
    <property type="entry name" value="PsdUridine_synth_TruA_a/b_dom"/>
</dbReference>
<dbReference type="InterPro" id="IPR020095">
    <property type="entry name" value="PsdUridine_synth_TruA_C"/>
</dbReference>
<evidence type="ECO:0000256" key="8">
    <source>
        <dbReference type="SAM" id="MobiDB-lite"/>
    </source>
</evidence>
<evidence type="ECO:0000259" key="9">
    <source>
        <dbReference type="Pfam" id="PF01416"/>
    </source>
</evidence>
<dbReference type="PANTHER" id="PTHR11142">
    <property type="entry name" value="PSEUDOURIDYLATE SYNTHASE"/>
    <property type="match status" value="1"/>
</dbReference>
<evidence type="ECO:0000313" key="11">
    <source>
        <dbReference type="Proteomes" id="UP000198619"/>
    </source>
</evidence>
<evidence type="ECO:0000256" key="2">
    <source>
        <dbReference type="ARBA" id="ARBA00022694"/>
    </source>
</evidence>
<dbReference type="InterPro" id="IPR001406">
    <property type="entry name" value="PsdUridine_synth_TruA"/>
</dbReference>
<comment type="function">
    <text evidence="4">Formation of pseudouridine at positions 38, 39 and 40 in the anticodon stem and loop of transfer RNAs.</text>
</comment>
<feature type="domain" description="Pseudouridine synthase I TruA alpha/beta" evidence="9">
    <location>
        <begin position="2"/>
        <end position="103"/>
    </location>
</feature>
<evidence type="ECO:0000256" key="6">
    <source>
        <dbReference type="PIRSR" id="PIRSR001430-2"/>
    </source>
</evidence>
<feature type="binding site" evidence="4 6">
    <location>
        <position position="109"/>
    </location>
    <ligand>
        <name>substrate</name>
    </ligand>
</feature>
<accession>A0A1I0YKL2</accession>
<dbReference type="Pfam" id="PF01416">
    <property type="entry name" value="PseudoU_synth_1"/>
    <property type="match status" value="2"/>
</dbReference>
<dbReference type="EC" id="5.4.99.12" evidence="4"/>
<dbReference type="CDD" id="cd02570">
    <property type="entry name" value="PseudoU_synth_EcTruA"/>
    <property type="match status" value="1"/>
</dbReference>
<name>A0A1I0YKL2_9CLOT</name>
<dbReference type="EMBL" id="FOKI01000013">
    <property type="protein sequence ID" value="SFB12703.1"/>
    <property type="molecule type" value="Genomic_DNA"/>
</dbReference>
<evidence type="ECO:0000256" key="1">
    <source>
        <dbReference type="ARBA" id="ARBA00009375"/>
    </source>
</evidence>
<dbReference type="FunFam" id="3.30.70.580:FF:000001">
    <property type="entry name" value="tRNA pseudouridine synthase A"/>
    <property type="match status" value="1"/>
</dbReference>
<dbReference type="Gene3D" id="3.30.70.580">
    <property type="entry name" value="Pseudouridine synthase I, catalytic domain, N-terminal subdomain"/>
    <property type="match status" value="1"/>
</dbReference>
<dbReference type="HAMAP" id="MF_00171">
    <property type="entry name" value="TruA"/>
    <property type="match status" value="1"/>
</dbReference>
<dbReference type="SUPFAM" id="SSF55120">
    <property type="entry name" value="Pseudouridine synthase"/>
    <property type="match status" value="1"/>
</dbReference>
<comment type="catalytic activity">
    <reaction evidence="4 7">
        <text>uridine(38/39/40) in tRNA = pseudouridine(38/39/40) in tRNA</text>
        <dbReference type="Rhea" id="RHEA:22376"/>
        <dbReference type="Rhea" id="RHEA-COMP:10085"/>
        <dbReference type="Rhea" id="RHEA-COMP:10087"/>
        <dbReference type="ChEBI" id="CHEBI:65314"/>
        <dbReference type="ChEBI" id="CHEBI:65315"/>
        <dbReference type="EC" id="5.4.99.12"/>
    </reaction>
</comment>
<feature type="active site" description="Nucleophile" evidence="4 5">
    <location>
        <position position="51"/>
    </location>
</feature>
<evidence type="ECO:0000256" key="5">
    <source>
        <dbReference type="PIRSR" id="PIRSR001430-1"/>
    </source>
</evidence>
<dbReference type="GO" id="GO:0003723">
    <property type="term" value="F:RNA binding"/>
    <property type="evidence" value="ECO:0007669"/>
    <property type="project" value="InterPro"/>
</dbReference>
<dbReference type="GO" id="GO:0160147">
    <property type="term" value="F:tRNA pseudouridine(38-40) synthase activity"/>
    <property type="evidence" value="ECO:0007669"/>
    <property type="project" value="UniProtKB-EC"/>
</dbReference>
<comment type="caution">
    <text evidence="4">Lacks conserved residue(s) required for the propagation of feature annotation.</text>
</comment>